<protein>
    <submittedName>
        <fullName evidence="1">Long-chain-fatty-acid--CoA ligase</fullName>
    </submittedName>
</protein>
<dbReference type="SUPFAM" id="SSF56801">
    <property type="entry name" value="Acetyl-CoA synthetase-like"/>
    <property type="match status" value="1"/>
</dbReference>
<dbReference type="GO" id="GO:0016874">
    <property type="term" value="F:ligase activity"/>
    <property type="evidence" value="ECO:0007669"/>
    <property type="project" value="UniProtKB-KW"/>
</dbReference>
<reference evidence="1 2" key="1">
    <citation type="submission" date="2018-08" db="EMBL/GenBank/DDBJ databases">
        <title>Recombination of ecologically and evolutionarily significant loci maintains genetic cohesion in the Pseudomonas syringae species complex.</title>
        <authorList>
            <person name="Dillon M."/>
            <person name="Thakur S."/>
            <person name="Almeida R.N.D."/>
            <person name="Weir B.S."/>
            <person name="Guttman D.S."/>
        </authorList>
    </citation>
    <scope>NUCLEOTIDE SEQUENCE [LARGE SCALE GENOMIC DNA]</scope>
    <source>
        <strain evidence="1 2">ICMP 7847</strain>
    </source>
</reference>
<organism evidence="1 2">
    <name type="scientific">Pseudomonas amygdali pv. photiniae</name>
    <dbReference type="NCBI Taxonomy" id="251724"/>
    <lineage>
        <taxon>Bacteria</taxon>
        <taxon>Pseudomonadati</taxon>
        <taxon>Pseudomonadota</taxon>
        <taxon>Gammaproteobacteria</taxon>
        <taxon>Pseudomonadales</taxon>
        <taxon>Pseudomonadaceae</taxon>
        <taxon>Pseudomonas</taxon>
        <taxon>Pseudomonas amygdali</taxon>
    </lineage>
</organism>
<proteinExistence type="predicted"/>
<comment type="caution">
    <text evidence="1">The sequence shown here is derived from an EMBL/GenBank/DDBJ whole genome shotgun (WGS) entry which is preliminary data.</text>
</comment>
<accession>A0A658K5Z9</accession>
<sequence>MPRSVEFREVLPTTNVGKILRRELRDEELKKLGVKK</sequence>
<evidence type="ECO:0000313" key="2">
    <source>
        <dbReference type="Proteomes" id="UP000270873"/>
    </source>
</evidence>
<gene>
    <name evidence="1" type="ORF">ALP66_05325</name>
</gene>
<keyword evidence="1" id="KW-0436">Ligase</keyword>
<name>A0A658K5Z9_PSEA0</name>
<dbReference type="AlphaFoldDB" id="A0A658K5Z9"/>
<evidence type="ECO:0000313" key="1">
    <source>
        <dbReference type="EMBL" id="RMS43755.1"/>
    </source>
</evidence>
<dbReference type="EMBL" id="RBSP01000726">
    <property type="protein sequence ID" value="RMS43755.1"/>
    <property type="molecule type" value="Genomic_DNA"/>
</dbReference>
<dbReference type="Proteomes" id="UP000270873">
    <property type="component" value="Unassembled WGS sequence"/>
</dbReference>